<evidence type="ECO:0000259" key="3">
    <source>
        <dbReference type="PROSITE" id="PS50977"/>
    </source>
</evidence>
<dbReference type="InterPro" id="IPR009057">
    <property type="entry name" value="Homeodomain-like_sf"/>
</dbReference>
<dbReference type="SUPFAM" id="SSF48498">
    <property type="entry name" value="Tetracyclin repressor-like, C-terminal domain"/>
    <property type="match status" value="1"/>
</dbReference>
<evidence type="ECO:0000256" key="2">
    <source>
        <dbReference type="PROSITE-ProRule" id="PRU00335"/>
    </source>
</evidence>
<evidence type="ECO:0000313" key="5">
    <source>
        <dbReference type="Proteomes" id="UP001232536"/>
    </source>
</evidence>
<dbReference type="PANTHER" id="PTHR30055:SF226">
    <property type="entry name" value="HTH-TYPE TRANSCRIPTIONAL REGULATOR PKSA"/>
    <property type="match status" value="1"/>
</dbReference>
<dbReference type="EMBL" id="JAUQYP010000001">
    <property type="protein sequence ID" value="MDO8105892.1"/>
    <property type="molecule type" value="Genomic_DNA"/>
</dbReference>
<dbReference type="InterPro" id="IPR001647">
    <property type="entry name" value="HTH_TetR"/>
</dbReference>
<feature type="domain" description="HTH tetR-type" evidence="3">
    <location>
        <begin position="15"/>
        <end position="74"/>
    </location>
</feature>
<feature type="DNA-binding region" description="H-T-H motif" evidence="2">
    <location>
        <begin position="37"/>
        <end position="56"/>
    </location>
</feature>
<dbReference type="InterPro" id="IPR036271">
    <property type="entry name" value="Tet_transcr_reg_TetR-rel_C_sf"/>
</dbReference>
<name>A0ABT9D565_9CELL</name>
<dbReference type="Pfam" id="PF00440">
    <property type="entry name" value="TetR_N"/>
    <property type="match status" value="1"/>
</dbReference>
<gene>
    <name evidence="4" type="ORF">Q6348_01630</name>
</gene>
<dbReference type="PROSITE" id="PS50977">
    <property type="entry name" value="HTH_TETR_2"/>
    <property type="match status" value="1"/>
</dbReference>
<evidence type="ECO:0000256" key="1">
    <source>
        <dbReference type="ARBA" id="ARBA00023125"/>
    </source>
</evidence>
<protein>
    <submittedName>
        <fullName evidence="4">TetR/AcrR family transcriptional regulator</fullName>
    </submittedName>
</protein>
<evidence type="ECO:0000313" key="4">
    <source>
        <dbReference type="EMBL" id="MDO8105892.1"/>
    </source>
</evidence>
<dbReference type="PANTHER" id="PTHR30055">
    <property type="entry name" value="HTH-TYPE TRANSCRIPTIONAL REGULATOR RUTR"/>
    <property type="match status" value="1"/>
</dbReference>
<keyword evidence="1 2" id="KW-0238">DNA-binding</keyword>
<sequence length="225" mass="23907">MGSDGRSTRWAEHRSARRSELARAARRAVHRLGPDVSMEEIAAAAGTSKSIVYRYFIDKPGLQAAVGQAVVTDIHAALDVASREASTPRGALRAMIDAYLAMIEASPNVYWFVTRPGGESASAPLGHFMDAVATLVAQPFARLVAGADGDEPAAMADLWGSGAVGFVRGAGEWWLGHRSEQDAPSREELAERVTAWLWTGPVSALARNLPGMSPGTPALEDEEPS</sequence>
<dbReference type="InterPro" id="IPR050109">
    <property type="entry name" value="HTH-type_TetR-like_transc_reg"/>
</dbReference>
<dbReference type="SUPFAM" id="SSF46689">
    <property type="entry name" value="Homeodomain-like"/>
    <property type="match status" value="1"/>
</dbReference>
<proteinExistence type="predicted"/>
<dbReference type="Gene3D" id="1.10.357.10">
    <property type="entry name" value="Tetracycline Repressor, domain 2"/>
    <property type="match status" value="1"/>
</dbReference>
<dbReference type="Pfam" id="PF19344">
    <property type="entry name" value="TetR_C_32"/>
    <property type="match status" value="1"/>
</dbReference>
<dbReference type="Proteomes" id="UP001232536">
    <property type="component" value="Unassembled WGS sequence"/>
</dbReference>
<organism evidence="4 5">
    <name type="scientific">Actinotalea lenta</name>
    <dbReference type="NCBI Taxonomy" id="3064654"/>
    <lineage>
        <taxon>Bacteria</taxon>
        <taxon>Bacillati</taxon>
        <taxon>Actinomycetota</taxon>
        <taxon>Actinomycetes</taxon>
        <taxon>Micrococcales</taxon>
        <taxon>Cellulomonadaceae</taxon>
        <taxon>Actinotalea</taxon>
    </lineage>
</organism>
<keyword evidence="5" id="KW-1185">Reference proteome</keyword>
<comment type="caution">
    <text evidence="4">The sequence shown here is derived from an EMBL/GenBank/DDBJ whole genome shotgun (WGS) entry which is preliminary data.</text>
</comment>
<reference evidence="4 5" key="1">
    <citation type="submission" date="2023-07" db="EMBL/GenBank/DDBJ databases">
        <title>Description of novel actinomycetes strains, isolated from tidal flat sediment.</title>
        <authorList>
            <person name="Lu C."/>
        </authorList>
    </citation>
    <scope>NUCLEOTIDE SEQUENCE [LARGE SCALE GENOMIC DNA]</scope>
    <source>
        <strain evidence="4 5">SYSU T00b441</strain>
    </source>
</reference>
<dbReference type="InterPro" id="IPR045823">
    <property type="entry name" value="TetR_C_32"/>
</dbReference>
<accession>A0ABT9D565</accession>